<feature type="region of interest" description="Disordered" evidence="1">
    <location>
        <begin position="104"/>
        <end position="134"/>
    </location>
</feature>
<sequence>MKSNFIKNLCESEIKSTELALAVESISDELQNMIEKISNIKTKDLANLVKKIKYDGDIEKADSFNDSISQKLDTIINSITDIKGEIDNEVVKLFNGDNIGDSVDSDMGDFEDDFGGDEDFNEFDPNADDDLDLDDIEIEEIDREEK</sequence>
<proteinExistence type="predicted"/>
<accession>A0A8S5T0Z1</accession>
<evidence type="ECO:0000313" key="2">
    <source>
        <dbReference type="EMBL" id="DAF56784.1"/>
    </source>
</evidence>
<dbReference type="EMBL" id="BK032721">
    <property type="protein sequence ID" value="DAF56784.1"/>
    <property type="molecule type" value="Genomic_DNA"/>
</dbReference>
<organism evidence="2">
    <name type="scientific">Myoviridae sp. ctWb16</name>
    <dbReference type="NCBI Taxonomy" id="2827690"/>
    <lineage>
        <taxon>Viruses</taxon>
        <taxon>Duplodnaviria</taxon>
        <taxon>Heunggongvirae</taxon>
        <taxon>Uroviricota</taxon>
        <taxon>Caudoviricetes</taxon>
    </lineage>
</organism>
<evidence type="ECO:0000256" key="1">
    <source>
        <dbReference type="SAM" id="MobiDB-lite"/>
    </source>
</evidence>
<name>A0A8S5T0Z1_9CAUD</name>
<reference evidence="2" key="1">
    <citation type="journal article" date="2021" name="Proc. Natl. Acad. Sci. U.S.A.">
        <title>A Catalog of Tens of Thousands of Viruses from Human Metagenomes Reveals Hidden Associations with Chronic Diseases.</title>
        <authorList>
            <person name="Tisza M.J."/>
            <person name="Buck C.B."/>
        </authorList>
    </citation>
    <scope>NUCLEOTIDE SEQUENCE</scope>
    <source>
        <strain evidence="2">CtWb16</strain>
    </source>
</reference>
<protein>
    <submittedName>
        <fullName evidence="2">Uncharacterized protein</fullName>
    </submittedName>
</protein>